<keyword evidence="1" id="KW-0472">Membrane</keyword>
<feature type="transmembrane region" description="Helical" evidence="1">
    <location>
        <begin position="564"/>
        <end position="585"/>
    </location>
</feature>
<name>A0AAD4QWW0_9BILA</name>
<organism evidence="2 3">
    <name type="scientific">Ditylenchus destructor</name>
    <dbReference type="NCBI Taxonomy" id="166010"/>
    <lineage>
        <taxon>Eukaryota</taxon>
        <taxon>Metazoa</taxon>
        <taxon>Ecdysozoa</taxon>
        <taxon>Nematoda</taxon>
        <taxon>Chromadorea</taxon>
        <taxon>Rhabditida</taxon>
        <taxon>Tylenchina</taxon>
        <taxon>Tylenchomorpha</taxon>
        <taxon>Sphaerularioidea</taxon>
        <taxon>Anguinidae</taxon>
        <taxon>Anguininae</taxon>
        <taxon>Ditylenchus</taxon>
    </lineage>
</organism>
<proteinExistence type="predicted"/>
<dbReference type="EMBL" id="JAKKPZ010000433">
    <property type="protein sequence ID" value="KAI1695172.1"/>
    <property type="molecule type" value="Genomic_DNA"/>
</dbReference>
<protein>
    <submittedName>
        <fullName evidence="2">Uncharacterized protein</fullName>
    </submittedName>
</protein>
<gene>
    <name evidence="2" type="ORF">DdX_19730</name>
</gene>
<evidence type="ECO:0000313" key="3">
    <source>
        <dbReference type="Proteomes" id="UP001201812"/>
    </source>
</evidence>
<keyword evidence="1" id="KW-0812">Transmembrane</keyword>
<keyword evidence="1" id="KW-1133">Transmembrane helix</keyword>
<accession>A0AAD4QWW0</accession>
<comment type="caution">
    <text evidence="2">The sequence shown here is derived from an EMBL/GenBank/DDBJ whole genome shotgun (WGS) entry which is preliminary data.</text>
</comment>
<reference evidence="2" key="1">
    <citation type="submission" date="2022-01" db="EMBL/GenBank/DDBJ databases">
        <title>Genome Sequence Resource for Two Populations of Ditylenchus destructor, the Migratory Endoparasitic Phytonematode.</title>
        <authorList>
            <person name="Zhang H."/>
            <person name="Lin R."/>
            <person name="Xie B."/>
        </authorList>
    </citation>
    <scope>NUCLEOTIDE SEQUENCE</scope>
    <source>
        <strain evidence="2">BazhouSP</strain>
    </source>
</reference>
<evidence type="ECO:0000313" key="2">
    <source>
        <dbReference type="EMBL" id="KAI1695172.1"/>
    </source>
</evidence>
<dbReference type="AlphaFoldDB" id="A0AAD4QWW0"/>
<evidence type="ECO:0000256" key="1">
    <source>
        <dbReference type="SAM" id="Phobius"/>
    </source>
</evidence>
<dbReference type="Proteomes" id="UP001201812">
    <property type="component" value="Unassembled WGS sequence"/>
</dbReference>
<keyword evidence="3" id="KW-1185">Reference proteome</keyword>
<sequence length="588" mass="67183">MIETGVSCPRNDEQRNQCATSNAKPFVDQCRSKFDRSSRGIKDINDAKEFCRAKSKTVECIYKEVELICGNTTATKYIKDAMEPVDVRYCPYCNKVIDFMENLGVHLARKDDKSYCRKADCEISSLKAQLDKKCTFENSTREYEKLCSDMYSATLCANDTVVTQCGDLFGDEYMRRNYTPPNVYPCWHCKQMIIYMSKFNKTVRQIDINGTLLGTTCPLNFTSDCAEKNAQPMIQECKNLQIPSNLSLIADSAFSKNVCRSIYESVKCIHEQVSDVCGEAAANETIKTMEFKTLADNCAYCTDAINITEKYGGRLRIESDNGKSEHCVRPDCTKRQLNITIRSTEKYNLPQLRTPYEDYCRKMLEYAKNVSDFVKNVCYGDRAAEYMRDEIEIKVYPCAYCTELVEFMGKRDGKVYQADKNNNPVVVRSVNMKCPATQSEVVECSTYNAKNFVDECKEVFYEATSFGHGNESVGVKFCSDLYVMLKCIHDEVKAICGHSVAKRYMKSEMYPEVRSDMCEDCNASVTFMEQFGGRVYIRDQPGNQICKLNKTTVKKKPVSSAKCYYASGFFIHVLYFIFVFMHSVLQIL</sequence>